<evidence type="ECO:0000313" key="3">
    <source>
        <dbReference type="Proteomes" id="UP000277671"/>
    </source>
</evidence>
<comment type="caution">
    <text evidence="2">The sequence shown here is derived from an EMBL/GenBank/DDBJ whole genome shotgun (WGS) entry which is preliminary data.</text>
</comment>
<dbReference type="AlphaFoldDB" id="A0A495JUI0"/>
<dbReference type="OrthoDB" id="9849132at2"/>
<reference evidence="2 3" key="1">
    <citation type="submission" date="2018-10" db="EMBL/GenBank/DDBJ databases">
        <title>Sequencing the genomes of 1000 actinobacteria strains.</title>
        <authorList>
            <person name="Klenk H.-P."/>
        </authorList>
    </citation>
    <scope>NUCLEOTIDE SEQUENCE [LARGE SCALE GENOMIC DNA]</scope>
    <source>
        <strain evidence="2 3">DSM 45175</strain>
    </source>
</reference>
<sequence>MMRTLWQRGAVVAAACILGAGASVVTVQPAQAACSWTISTPVKSGGRAVTTGTTAGCGASSGWETQLYVWNGASWELLNYVSFSGNTSRSTSHTCSGTGSETFKGAIYNASTGASKTSTTTLACGV</sequence>
<evidence type="ECO:0008006" key="4">
    <source>
        <dbReference type="Google" id="ProtNLM"/>
    </source>
</evidence>
<proteinExistence type="predicted"/>
<dbReference type="RefSeq" id="WP_121159883.1">
    <property type="nucleotide sequence ID" value="NZ_RBKT01000001.1"/>
</dbReference>
<keyword evidence="3" id="KW-1185">Reference proteome</keyword>
<dbReference type="EMBL" id="RBKT01000001">
    <property type="protein sequence ID" value="RKR91779.1"/>
    <property type="molecule type" value="Genomic_DNA"/>
</dbReference>
<accession>A0A495JUI0</accession>
<organism evidence="2 3">
    <name type="scientific">Micromonospora pisi</name>
    <dbReference type="NCBI Taxonomy" id="589240"/>
    <lineage>
        <taxon>Bacteria</taxon>
        <taxon>Bacillati</taxon>
        <taxon>Actinomycetota</taxon>
        <taxon>Actinomycetes</taxon>
        <taxon>Micromonosporales</taxon>
        <taxon>Micromonosporaceae</taxon>
        <taxon>Micromonospora</taxon>
    </lineage>
</organism>
<keyword evidence="1" id="KW-0732">Signal</keyword>
<protein>
    <recommendedName>
        <fullName evidence="4">Ig-like domain-containing protein</fullName>
    </recommendedName>
</protein>
<dbReference type="Proteomes" id="UP000277671">
    <property type="component" value="Unassembled WGS sequence"/>
</dbReference>
<gene>
    <name evidence="2" type="ORF">BDK92_6187</name>
</gene>
<evidence type="ECO:0000313" key="2">
    <source>
        <dbReference type="EMBL" id="RKR91779.1"/>
    </source>
</evidence>
<name>A0A495JUI0_9ACTN</name>
<feature type="signal peptide" evidence="1">
    <location>
        <begin position="1"/>
        <end position="32"/>
    </location>
</feature>
<feature type="chain" id="PRO_5019805699" description="Ig-like domain-containing protein" evidence="1">
    <location>
        <begin position="33"/>
        <end position="126"/>
    </location>
</feature>
<evidence type="ECO:0000256" key="1">
    <source>
        <dbReference type="SAM" id="SignalP"/>
    </source>
</evidence>